<reference evidence="3" key="1">
    <citation type="submission" date="2020-01" db="EMBL/GenBank/DDBJ databases">
        <title>'Steroidobacter agaridevorans' sp. nov., agar-degrading bacteria isolated from rhizosphere soils.</title>
        <authorList>
            <person name="Ikenaga M."/>
            <person name="Kataoka M."/>
            <person name="Murouchi A."/>
            <person name="Katsuragi S."/>
            <person name="Sakai M."/>
        </authorList>
    </citation>
    <scope>NUCLEOTIDE SEQUENCE [LARGE SCALE GENOMIC DNA]</scope>
    <source>
        <strain evidence="3">YU21-B</strain>
    </source>
</reference>
<dbReference type="Gene3D" id="2.60.40.3680">
    <property type="match status" value="1"/>
</dbReference>
<accession>A0A829YNT2</accession>
<evidence type="ECO:0000313" key="2">
    <source>
        <dbReference type="EMBL" id="GFE84920.1"/>
    </source>
</evidence>
<organism evidence="2 3">
    <name type="scientific">Steroidobacter agaridevorans</name>
    <dbReference type="NCBI Taxonomy" id="2695856"/>
    <lineage>
        <taxon>Bacteria</taxon>
        <taxon>Pseudomonadati</taxon>
        <taxon>Pseudomonadota</taxon>
        <taxon>Gammaproteobacteria</taxon>
        <taxon>Steroidobacterales</taxon>
        <taxon>Steroidobacteraceae</taxon>
        <taxon>Steroidobacter</taxon>
    </lineage>
</organism>
<keyword evidence="3" id="KW-1185">Reference proteome</keyword>
<dbReference type="Pfam" id="PF25302">
    <property type="entry name" value="NADase_transloc"/>
    <property type="match status" value="1"/>
</dbReference>
<sequence length="406" mass="45574">MNATGNIRMIRETSISLEEEMLRIVMEGDWAAVRAEYHLVNRGSGTTVAYGFPIDYVNPAWCNDCDELSEEDKVKAGKPLRDVRIELDGEPMTIRELIEPASEAAEPPPSLRTWVVTDLTFGEAQRRVVTVTYRVRNRLDDWAWSNRFDPAFSPRKFRYLLSPSGNWGDGRIPKLSISIDISALKDLGATIKTIKPAGYTSDDDILRWQFVNYDLSKAPDLQIEYDDDVRLLSQYVAQHRLLTPRLASAQASSTLVTPAQPGRHDISKMFDGDLDTAWCEGAADGGAGQTLTFEFNSAGVEAVGIVNGYTKNQDVFQGNGRIKRLDATAVYERDTRQVSATLPQRDVRQLNRRAIAPFIDWLEDISLLYQYTRKVELTIADVHPGARHSDTCISEIYFVGFSGPEE</sequence>
<protein>
    <recommendedName>
        <fullName evidence="1">NAD glycohydrolase translocation F5/8 type C domain-containing protein</fullName>
    </recommendedName>
</protein>
<dbReference type="AlphaFoldDB" id="A0A829YNT2"/>
<name>A0A829YNT2_9GAMM</name>
<comment type="caution">
    <text evidence="2">The sequence shown here is derived from an EMBL/GenBank/DDBJ whole genome shotgun (WGS) entry which is preliminary data.</text>
</comment>
<dbReference type="Proteomes" id="UP000445000">
    <property type="component" value="Unassembled WGS sequence"/>
</dbReference>
<feature type="domain" description="NAD glycohydrolase translocation F5/8 type C" evidence="1">
    <location>
        <begin position="247"/>
        <end position="398"/>
    </location>
</feature>
<dbReference type="EMBL" id="BLJN01000012">
    <property type="protein sequence ID" value="GFE84920.1"/>
    <property type="molecule type" value="Genomic_DNA"/>
</dbReference>
<evidence type="ECO:0000259" key="1">
    <source>
        <dbReference type="Pfam" id="PF25302"/>
    </source>
</evidence>
<dbReference type="NCBIfam" id="NF047619">
    <property type="entry name" value="NADase_discoid"/>
    <property type="match status" value="1"/>
</dbReference>
<gene>
    <name evidence="2" type="ORF">GCM10011487_69200</name>
</gene>
<dbReference type="InterPro" id="IPR057561">
    <property type="entry name" value="NADase_transloc"/>
</dbReference>
<proteinExistence type="predicted"/>
<evidence type="ECO:0000313" key="3">
    <source>
        <dbReference type="Proteomes" id="UP000445000"/>
    </source>
</evidence>